<evidence type="ECO:0000313" key="5">
    <source>
        <dbReference type="Proteomes" id="UP000292919"/>
    </source>
</evidence>
<dbReference type="Pfam" id="PF00072">
    <property type="entry name" value="Response_reg"/>
    <property type="match status" value="1"/>
</dbReference>
<accession>A0A6H3FCH2</accession>
<evidence type="ECO:0000259" key="3">
    <source>
        <dbReference type="PROSITE" id="PS50110"/>
    </source>
</evidence>
<organism evidence="4 5">
    <name type="scientific">Desulfovibrio legallii</name>
    <dbReference type="NCBI Taxonomy" id="571438"/>
    <lineage>
        <taxon>Bacteria</taxon>
        <taxon>Pseudomonadati</taxon>
        <taxon>Thermodesulfobacteriota</taxon>
        <taxon>Desulfovibrionia</taxon>
        <taxon>Desulfovibrionales</taxon>
        <taxon>Desulfovibrionaceae</taxon>
        <taxon>Desulfovibrio</taxon>
    </lineage>
</organism>
<protein>
    <submittedName>
        <fullName evidence="4">Response regulator</fullName>
    </submittedName>
</protein>
<dbReference type="Proteomes" id="UP000292919">
    <property type="component" value="Unassembled WGS sequence"/>
</dbReference>
<evidence type="ECO:0000256" key="1">
    <source>
        <dbReference type="ARBA" id="ARBA00022553"/>
    </source>
</evidence>
<dbReference type="AlphaFoldDB" id="A0A6H3FCH2"/>
<dbReference type="PANTHER" id="PTHR44591:SF3">
    <property type="entry name" value="RESPONSE REGULATORY DOMAIN-CONTAINING PROTEIN"/>
    <property type="match status" value="1"/>
</dbReference>
<dbReference type="InterPro" id="IPR011006">
    <property type="entry name" value="CheY-like_superfamily"/>
</dbReference>
<feature type="modified residue" description="4-aspartylphosphate" evidence="2">
    <location>
        <position position="53"/>
    </location>
</feature>
<dbReference type="InterPro" id="IPR001789">
    <property type="entry name" value="Sig_transdc_resp-reg_receiver"/>
</dbReference>
<gene>
    <name evidence="4" type="ORF">EB812_00955</name>
</gene>
<dbReference type="SMART" id="SM00448">
    <property type="entry name" value="REC"/>
    <property type="match status" value="1"/>
</dbReference>
<sequence>MQKHILLVDSDAASRSRLSQALLQHEYRVSAACSCDQCLALLEQDLPDCIIFDVDLEGTSGTIMYSRLRRNSRTRHIPAIVCTNVGPRLGTKAPVLRKSCSCEDLLCSVEAVLAS</sequence>
<proteinExistence type="predicted"/>
<dbReference type="InterPro" id="IPR050595">
    <property type="entry name" value="Bact_response_regulator"/>
</dbReference>
<keyword evidence="1 2" id="KW-0597">Phosphoprotein</keyword>
<feature type="domain" description="Response regulatory" evidence="3">
    <location>
        <begin position="4"/>
        <end position="113"/>
    </location>
</feature>
<comment type="caution">
    <text evidence="4">The sequence shown here is derived from an EMBL/GenBank/DDBJ whole genome shotgun (WGS) entry which is preliminary data.</text>
</comment>
<dbReference type="EMBL" id="SIXC01000001">
    <property type="protein sequence ID" value="TBH81881.1"/>
    <property type="molecule type" value="Genomic_DNA"/>
</dbReference>
<name>A0A6H3FCH2_9BACT</name>
<keyword evidence="5" id="KW-1185">Reference proteome</keyword>
<evidence type="ECO:0000313" key="4">
    <source>
        <dbReference type="EMBL" id="TBH81881.1"/>
    </source>
</evidence>
<evidence type="ECO:0000256" key="2">
    <source>
        <dbReference type="PROSITE-ProRule" id="PRU00169"/>
    </source>
</evidence>
<dbReference type="GO" id="GO:0000160">
    <property type="term" value="P:phosphorelay signal transduction system"/>
    <property type="evidence" value="ECO:0007669"/>
    <property type="project" value="InterPro"/>
</dbReference>
<dbReference type="Gene3D" id="3.40.50.2300">
    <property type="match status" value="1"/>
</dbReference>
<dbReference type="PANTHER" id="PTHR44591">
    <property type="entry name" value="STRESS RESPONSE REGULATOR PROTEIN 1"/>
    <property type="match status" value="1"/>
</dbReference>
<dbReference type="RefSeq" id="WP_130957711.1">
    <property type="nucleotide sequence ID" value="NZ_JBHSHA010000007.1"/>
</dbReference>
<reference evidence="4 5" key="1">
    <citation type="submission" date="2018-12" db="EMBL/GenBank/DDBJ databases">
        <title>First genome draft of Desulfovibrio legallis sp. nov.</title>
        <authorList>
            <person name="Ben Dhia O."/>
            <person name="Najjari A."/>
            <person name="Ferjani R."/>
            <person name="Fhoula I."/>
            <person name="Fardeau M.-L."/>
            <person name="Boudabbous A."/>
            <person name="Ouzari H.I."/>
        </authorList>
    </citation>
    <scope>NUCLEOTIDE SEQUENCE [LARGE SCALE GENOMIC DNA]</scope>
    <source>
        <strain evidence="4 5">H1T</strain>
    </source>
</reference>
<dbReference type="SUPFAM" id="SSF52172">
    <property type="entry name" value="CheY-like"/>
    <property type="match status" value="1"/>
</dbReference>
<dbReference type="PROSITE" id="PS50110">
    <property type="entry name" value="RESPONSE_REGULATORY"/>
    <property type="match status" value="1"/>
</dbReference>